<dbReference type="EMBL" id="CP113520">
    <property type="protein sequence ID" value="WAJ30529.1"/>
    <property type="molecule type" value="Genomic_DNA"/>
</dbReference>
<proteinExistence type="predicted"/>
<name>A0ACD4NVF9_9HYPH</name>
<organism evidence="1 2">
    <name type="scientific">Antarcticirhabdus aurantiaca</name>
    <dbReference type="NCBI Taxonomy" id="2606717"/>
    <lineage>
        <taxon>Bacteria</taxon>
        <taxon>Pseudomonadati</taxon>
        <taxon>Pseudomonadota</taxon>
        <taxon>Alphaproteobacteria</taxon>
        <taxon>Hyphomicrobiales</taxon>
        <taxon>Aurantimonadaceae</taxon>
        <taxon>Antarcticirhabdus</taxon>
    </lineage>
</organism>
<accession>A0ACD4NVF9</accession>
<dbReference type="Proteomes" id="UP001163223">
    <property type="component" value="Chromosome"/>
</dbReference>
<gene>
    <name evidence="1" type="ORF">OXU80_10120</name>
</gene>
<evidence type="ECO:0000313" key="1">
    <source>
        <dbReference type="EMBL" id="WAJ30529.1"/>
    </source>
</evidence>
<keyword evidence="2" id="KW-1185">Reference proteome</keyword>
<reference evidence="1" key="1">
    <citation type="submission" date="2022-11" db="EMBL/GenBank/DDBJ databases">
        <title>beta-Carotene-producing bacterium, Jeongeuplla avenae sp. nov., alleviates the salt stress of Arabidopsis seedlings.</title>
        <authorList>
            <person name="Jiang L."/>
            <person name="Lee J."/>
        </authorList>
    </citation>
    <scope>NUCLEOTIDE SEQUENCE</scope>
    <source>
        <strain evidence="1">DY_R2A_6</strain>
    </source>
</reference>
<protein>
    <submittedName>
        <fullName evidence="1">Uncharacterized protein</fullName>
    </submittedName>
</protein>
<evidence type="ECO:0000313" key="2">
    <source>
        <dbReference type="Proteomes" id="UP001163223"/>
    </source>
</evidence>
<sequence>MDKRSTVIRGRGSFFRHASNGMMTRAAGRERSSGTAGKEKTNRSLRQIRGVPRPRQTDLAHRRIARRREGRRHLTVERSADSPQDINWTVDFVGWWARQGLNL</sequence>